<evidence type="ECO:0000256" key="6">
    <source>
        <dbReference type="ARBA" id="ARBA00023080"/>
    </source>
</evidence>
<dbReference type="FunFam" id="2.70.40.10:FF:000008">
    <property type="entry name" value="Deoxyuridine 5'-triphosphate nucleotidohydrolase"/>
    <property type="match status" value="1"/>
</dbReference>
<keyword evidence="11" id="KW-1185">Reference proteome</keyword>
<feature type="domain" description="dUTPase-like" evidence="9">
    <location>
        <begin position="16"/>
        <end position="145"/>
    </location>
</feature>
<keyword evidence="4 8" id="KW-0378">Hydrolase</keyword>
<dbReference type="InterPro" id="IPR008181">
    <property type="entry name" value="dUTPase"/>
</dbReference>
<evidence type="ECO:0000256" key="7">
    <source>
        <dbReference type="ARBA" id="ARBA00047686"/>
    </source>
</evidence>
<feature type="binding site" evidence="8">
    <location>
        <position position="78"/>
    </location>
    <ligand>
        <name>substrate</name>
    </ligand>
</feature>
<keyword evidence="6 8" id="KW-0546">Nucleotide metabolism</keyword>
<dbReference type="AlphaFoldDB" id="A0A7W5AB53"/>
<comment type="catalytic activity">
    <reaction evidence="7 8">
        <text>dUTP + H2O = dUMP + diphosphate + H(+)</text>
        <dbReference type="Rhea" id="RHEA:10248"/>
        <dbReference type="ChEBI" id="CHEBI:15377"/>
        <dbReference type="ChEBI" id="CHEBI:15378"/>
        <dbReference type="ChEBI" id="CHEBI:33019"/>
        <dbReference type="ChEBI" id="CHEBI:61555"/>
        <dbReference type="ChEBI" id="CHEBI:246422"/>
        <dbReference type="EC" id="3.6.1.23"/>
    </reaction>
</comment>
<dbReference type="GO" id="GO:0004170">
    <property type="term" value="F:dUTP diphosphatase activity"/>
    <property type="evidence" value="ECO:0007669"/>
    <property type="project" value="UniProtKB-UniRule"/>
</dbReference>
<reference evidence="10 11" key="1">
    <citation type="submission" date="2020-08" db="EMBL/GenBank/DDBJ databases">
        <title>Genomic Encyclopedia of Type Strains, Phase III (KMG-III): the genomes of soil and plant-associated and newly described type strains.</title>
        <authorList>
            <person name="Whitman W."/>
        </authorList>
    </citation>
    <scope>NUCLEOTIDE SEQUENCE [LARGE SCALE GENOMIC DNA]</scope>
    <source>
        <strain evidence="10 11">CECT 3287</strain>
    </source>
</reference>
<dbReference type="EC" id="3.6.1.23" evidence="8"/>
<comment type="function">
    <text evidence="8">This enzyme is involved in nucleotide metabolism: it produces dUMP, the immediate precursor of thymidine nucleotides and it decreases the intracellular concentration of dUTP so that uracil cannot be incorporated into DNA.</text>
</comment>
<accession>A0A7W5AB53</accession>
<evidence type="ECO:0000256" key="5">
    <source>
        <dbReference type="ARBA" id="ARBA00022842"/>
    </source>
</evidence>
<feature type="binding site" evidence="8">
    <location>
        <begin position="65"/>
        <end position="67"/>
    </location>
    <ligand>
        <name>substrate</name>
    </ligand>
</feature>
<evidence type="ECO:0000256" key="3">
    <source>
        <dbReference type="ARBA" id="ARBA00022723"/>
    </source>
</evidence>
<sequence length="150" mass="15731">MPDVNIQVLRIDPDLPVPAYAHPGDAGADLFAAEEVELVPGARAKVRTGIAIALPDGFVGLVHPRSGLAARLGVTVLNAPGTVDAGYRGEILVNLINHDRQNTVKISRGDRIAQLVVQRVERAVFHQVDTLDDTARGAGGHGSTGGHQAL</sequence>
<dbReference type="SUPFAM" id="SSF51283">
    <property type="entry name" value="dUTPase-like"/>
    <property type="match status" value="1"/>
</dbReference>
<comment type="caution">
    <text evidence="8">Lacks conserved residue(s) required for the propagation of feature annotation.</text>
</comment>
<dbReference type="NCBIfam" id="TIGR00576">
    <property type="entry name" value="dut"/>
    <property type="match status" value="1"/>
</dbReference>
<evidence type="ECO:0000256" key="1">
    <source>
        <dbReference type="ARBA" id="ARBA00001946"/>
    </source>
</evidence>
<dbReference type="UniPathway" id="UPA00610">
    <property type="reaction ID" value="UER00666"/>
</dbReference>
<comment type="caution">
    <text evidence="10">The sequence shown here is derived from an EMBL/GenBank/DDBJ whole genome shotgun (WGS) entry which is preliminary data.</text>
</comment>
<dbReference type="RefSeq" id="WP_183216236.1">
    <property type="nucleotide sequence ID" value="NZ_BMPW01000001.1"/>
</dbReference>
<dbReference type="Proteomes" id="UP000590749">
    <property type="component" value="Unassembled WGS sequence"/>
</dbReference>
<dbReference type="PANTHER" id="PTHR11241">
    <property type="entry name" value="DEOXYURIDINE 5'-TRIPHOSPHATE NUCLEOTIDOHYDROLASE"/>
    <property type="match status" value="1"/>
</dbReference>
<proteinExistence type="inferred from homology"/>
<dbReference type="Pfam" id="PF00692">
    <property type="entry name" value="dUTPase"/>
    <property type="match status" value="1"/>
</dbReference>
<protein>
    <recommendedName>
        <fullName evidence="8">Deoxyuridine 5'-triphosphate nucleotidohydrolase</fullName>
        <shortName evidence="8">dUTPase</shortName>
        <ecNumber evidence="8">3.6.1.23</ecNumber>
    </recommendedName>
    <alternativeName>
        <fullName evidence="8">dUTP pyrophosphatase</fullName>
    </alternativeName>
</protein>
<comment type="pathway">
    <text evidence="8">Pyrimidine metabolism; dUMP biosynthesis; dUMP from dCTP (dUTP route): step 2/2.</text>
</comment>
<dbReference type="EMBL" id="JACHXF010000001">
    <property type="protein sequence ID" value="MBB3092961.1"/>
    <property type="molecule type" value="Genomic_DNA"/>
</dbReference>
<dbReference type="GO" id="GO:0006226">
    <property type="term" value="P:dUMP biosynthetic process"/>
    <property type="evidence" value="ECO:0007669"/>
    <property type="project" value="UniProtKB-UniRule"/>
</dbReference>
<dbReference type="GO" id="GO:0000287">
    <property type="term" value="F:magnesium ion binding"/>
    <property type="evidence" value="ECO:0007669"/>
    <property type="project" value="UniProtKB-UniRule"/>
</dbReference>
<name>A0A7W5AB53_9ACTN</name>
<dbReference type="NCBIfam" id="NF001862">
    <property type="entry name" value="PRK00601.1"/>
    <property type="match status" value="1"/>
</dbReference>
<dbReference type="HAMAP" id="MF_00116">
    <property type="entry name" value="dUTPase_bact"/>
    <property type="match status" value="1"/>
</dbReference>
<comment type="similarity">
    <text evidence="2 8">Belongs to the dUTPase family.</text>
</comment>
<dbReference type="GO" id="GO:0046081">
    <property type="term" value="P:dUTP catabolic process"/>
    <property type="evidence" value="ECO:0007669"/>
    <property type="project" value="InterPro"/>
</dbReference>
<organism evidence="10 11">
    <name type="scientific">Actinoplanes campanulatus</name>
    <dbReference type="NCBI Taxonomy" id="113559"/>
    <lineage>
        <taxon>Bacteria</taxon>
        <taxon>Bacillati</taxon>
        <taxon>Actinomycetota</taxon>
        <taxon>Actinomycetes</taxon>
        <taxon>Micromonosporales</taxon>
        <taxon>Micromonosporaceae</taxon>
        <taxon>Actinoplanes</taxon>
    </lineage>
</organism>
<evidence type="ECO:0000313" key="11">
    <source>
        <dbReference type="Proteomes" id="UP000590749"/>
    </source>
</evidence>
<evidence type="ECO:0000256" key="8">
    <source>
        <dbReference type="HAMAP-Rule" id="MF_00116"/>
    </source>
</evidence>
<dbReference type="InterPro" id="IPR033704">
    <property type="entry name" value="dUTPase_trimeric"/>
</dbReference>
<dbReference type="PANTHER" id="PTHR11241:SF0">
    <property type="entry name" value="DEOXYURIDINE 5'-TRIPHOSPHATE NUCLEOTIDOHYDROLASE"/>
    <property type="match status" value="1"/>
</dbReference>
<comment type="cofactor">
    <cofactor evidence="1 8">
        <name>Mg(2+)</name>
        <dbReference type="ChEBI" id="CHEBI:18420"/>
    </cofactor>
</comment>
<keyword evidence="5 8" id="KW-0460">Magnesium</keyword>
<keyword evidence="3 8" id="KW-0479">Metal-binding</keyword>
<gene>
    <name evidence="8" type="primary">dut</name>
    <name evidence="10" type="ORF">FHR83_000595</name>
</gene>
<dbReference type="Gene3D" id="2.70.40.10">
    <property type="match status" value="1"/>
</dbReference>
<evidence type="ECO:0000259" key="9">
    <source>
        <dbReference type="Pfam" id="PF00692"/>
    </source>
</evidence>
<dbReference type="InterPro" id="IPR029054">
    <property type="entry name" value="dUTPase-like"/>
</dbReference>
<evidence type="ECO:0000313" key="10">
    <source>
        <dbReference type="EMBL" id="MBB3092961.1"/>
    </source>
</evidence>
<feature type="binding site" evidence="8">
    <location>
        <begin position="82"/>
        <end position="84"/>
    </location>
    <ligand>
        <name>substrate</name>
    </ligand>
</feature>
<evidence type="ECO:0000256" key="4">
    <source>
        <dbReference type="ARBA" id="ARBA00022801"/>
    </source>
</evidence>
<dbReference type="CDD" id="cd07557">
    <property type="entry name" value="trimeric_dUTPase"/>
    <property type="match status" value="1"/>
</dbReference>
<dbReference type="InterPro" id="IPR036157">
    <property type="entry name" value="dUTPase-like_sf"/>
</dbReference>
<evidence type="ECO:0000256" key="2">
    <source>
        <dbReference type="ARBA" id="ARBA00006581"/>
    </source>
</evidence>